<name>A0A328C6D3_9DELT</name>
<dbReference type="InterPro" id="IPR036034">
    <property type="entry name" value="PDZ_sf"/>
</dbReference>
<feature type="domain" description="Thioredoxin" evidence="3">
    <location>
        <begin position="134"/>
        <end position="271"/>
    </location>
</feature>
<evidence type="ECO:0000259" key="2">
    <source>
        <dbReference type="PROSITE" id="PS50106"/>
    </source>
</evidence>
<dbReference type="InterPro" id="IPR001478">
    <property type="entry name" value="PDZ"/>
</dbReference>
<keyword evidence="5" id="KW-1185">Reference proteome</keyword>
<dbReference type="Pfam" id="PF13180">
    <property type="entry name" value="PDZ_2"/>
    <property type="match status" value="1"/>
</dbReference>
<dbReference type="SUPFAM" id="SSF52833">
    <property type="entry name" value="Thioredoxin-like"/>
    <property type="match status" value="1"/>
</dbReference>
<keyword evidence="1" id="KW-0732">Signal</keyword>
<dbReference type="PROSITE" id="PS50106">
    <property type="entry name" value="PDZ"/>
    <property type="match status" value="1"/>
</dbReference>
<reference evidence="4 5" key="1">
    <citation type="submission" date="2018-05" db="EMBL/GenBank/DDBJ databases">
        <title>Lujinxingia marina gen. nov. sp. nov., a new facultative anaerobic member of the class Deltaproteobacteria, and proposal of Lujinxingaceae fam. nov.</title>
        <authorList>
            <person name="Li C.-M."/>
        </authorList>
    </citation>
    <scope>NUCLEOTIDE SEQUENCE [LARGE SCALE GENOMIC DNA]</scope>
    <source>
        <strain evidence="4 5">B210</strain>
    </source>
</reference>
<organism evidence="4 5">
    <name type="scientific">Lujinxingia litoralis</name>
    <dbReference type="NCBI Taxonomy" id="2211119"/>
    <lineage>
        <taxon>Bacteria</taxon>
        <taxon>Deltaproteobacteria</taxon>
        <taxon>Bradymonadales</taxon>
        <taxon>Lujinxingiaceae</taxon>
        <taxon>Lujinxingia</taxon>
    </lineage>
</organism>
<dbReference type="InterPro" id="IPR000866">
    <property type="entry name" value="AhpC/TSA"/>
</dbReference>
<dbReference type="CDD" id="cd06779">
    <property type="entry name" value="cpPDZ_Deg_HtrA-like"/>
    <property type="match status" value="1"/>
</dbReference>
<dbReference type="InterPro" id="IPR050553">
    <property type="entry name" value="Thioredoxin_ResA/DsbE_sf"/>
</dbReference>
<dbReference type="SMART" id="SM00228">
    <property type="entry name" value="PDZ"/>
    <property type="match status" value="1"/>
</dbReference>
<dbReference type="Gene3D" id="3.40.30.10">
    <property type="entry name" value="Glutaredoxin"/>
    <property type="match status" value="1"/>
</dbReference>
<gene>
    <name evidence="4" type="ORF">DL240_04860</name>
</gene>
<proteinExistence type="predicted"/>
<evidence type="ECO:0000313" key="4">
    <source>
        <dbReference type="EMBL" id="RAL23495.1"/>
    </source>
</evidence>
<dbReference type="EMBL" id="QHKO01000002">
    <property type="protein sequence ID" value="RAL23495.1"/>
    <property type="molecule type" value="Genomic_DNA"/>
</dbReference>
<evidence type="ECO:0000313" key="5">
    <source>
        <dbReference type="Proteomes" id="UP000249169"/>
    </source>
</evidence>
<dbReference type="AlphaFoldDB" id="A0A328C6D3"/>
<comment type="caution">
    <text evidence="4">The sequence shown here is derived from an EMBL/GenBank/DDBJ whole genome shotgun (WGS) entry which is preliminary data.</text>
</comment>
<evidence type="ECO:0000256" key="1">
    <source>
        <dbReference type="SAM" id="SignalP"/>
    </source>
</evidence>
<feature type="signal peptide" evidence="1">
    <location>
        <begin position="1"/>
        <end position="35"/>
    </location>
</feature>
<dbReference type="Proteomes" id="UP000249169">
    <property type="component" value="Unassembled WGS sequence"/>
</dbReference>
<dbReference type="PROSITE" id="PS51352">
    <property type="entry name" value="THIOREDOXIN_2"/>
    <property type="match status" value="1"/>
</dbReference>
<dbReference type="CDD" id="cd02966">
    <property type="entry name" value="TlpA_like_family"/>
    <property type="match status" value="1"/>
</dbReference>
<dbReference type="InterPro" id="IPR013766">
    <property type="entry name" value="Thioredoxin_domain"/>
</dbReference>
<protein>
    <recommendedName>
        <fullName evidence="6">PDZ domain-containing protein</fullName>
    </recommendedName>
</protein>
<accession>A0A328C6D3</accession>
<dbReference type="OrthoDB" id="9813820at2"/>
<dbReference type="PANTHER" id="PTHR42852">
    <property type="entry name" value="THIOL:DISULFIDE INTERCHANGE PROTEIN DSBE"/>
    <property type="match status" value="1"/>
</dbReference>
<dbReference type="GO" id="GO:0016491">
    <property type="term" value="F:oxidoreductase activity"/>
    <property type="evidence" value="ECO:0007669"/>
    <property type="project" value="InterPro"/>
</dbReference>
<feature type="chain" id="PRO_5016257955" description="PDZ domain-containing protein" evidence="1">
    <location>
        <begin position="36"/>
        <end position="280"/>
    </location>
</feature>
<dbReference type="Pfam" id="PF00578">
    <property type="entry name" value="AhpC-TSA"/>
    <property type="match status" value="1"/>
</dbReference>
<evidence type="ECO:0008006" key="6">
    <source>
        <dbReference type="Google" id="ProtNLM"/>
    </source>
</evidence>
<dbReference type="InterPro" id="IPR036249">
    <property type="entry name" value="Thioredoxin-like_sf"/>
</dbReference>
<dbReference type="SUPFAM" id="SSF50156">
    <property type="entry name" value="PDZ domain-like"/>
    <property type="match status" value="1"/>
</dbReference>
<dbReference type="GO" id="GO:0016209">
    <property type="term" value="F:antioxidant activity"/>
    <property type="evidence" value="ECO:0007669"/>
    <property type="project" value="InterPro"/>
</dbReference>
<dbReference type="RefSeq" id="WP_111728753.1">
    <property type="nucleotide sequence ID" value="NZ_QHKO01000002.1"/>
</dbReference>
<feature type="domain" description="PDZ" evidence="2">
    <location>
        <begin position="43"/>
        <end position="112"/>
    </location>
</feature>
<dbReference type="PANTHER" id="PTHR42852:SF13">
    <property type="entry name" value="PROTEIN DIPZ"/>
    <property type="match status" value="1"/>
</dbReference>
<evidence type="ECO:0000259" key="3">
    <source>
        <dbReference type="PROSITE" id="PS51352"/>
    </source>
</evidence>
<sequence>MSHKLFQRTLLMLMVGGAALSLPAASSFAESPSFARPMARPWLGIILGSSDGTGVLVNEVLRTSPADDANLQPGDRVVAVDGEPVRTAGKLQALIRGKRLNQSVDLSVQRGEATLTRTLTLRASPEPDEVARRHLVGAPAPTFALSSVDGESMTPDALKGTAYIVDFWATWCQACKLGEPRIAALNERFGDRLQVITVSDEEAEVVRAFFADGPSRHAPVYLDHERTLTEAYLVRALPTYALVSAEGQVVELAFGNDQLDRLQAAIERILPEAPSPSPAD</sequence>
<dbReference type="Gene3D" id="2.30.42.10">
    <property type="match status" value="1"/>
</dbReference>